<evidence type="ECO:0000313" key="2">
    <source>
        <dbReference type="EMBL" id="TBU57529.1"/>
    </source>
</evidence>
<dbReference type="EMBL" id="ML145136">
    <property type="protein sequence ID" value="TBU57529.1"/>
    <property type="molecule type" value="Genomic_DNA"/>
</dbReference>
<proteinExistence type="predicted"/>
<name>A0A4Q9PSW7_9APHY</name>
<keyword evidence="3" id="KW-1185">Reference proteome</keyword>
<organism evidence="2 3">
    <name type="scientific">Dichomitus squalens</name>
    <dbReference type="NCBI Taxonomy" id="114155"/>
    <lineage>
        <taxon>Eukaryota</taxon>
        <taxon>Fungi</taxon>
        <taxon>Dikarya</taxon>
        <taxon>Basidiomycota</taxon>
        <taxon>Agaricomycotina</taxon>
        <taxon>Agaricomycetes</taxon>
        <taxon>Polyporales</taxon>
        <taxon>Polyporaceae</taxon>
        <taxon>Dichomitus</taxon>
    </lineage>
</organism>
<dbReference type="AlphaFoldDB" id="A0A4Q9PSW7"/>
<gene>
    <name evidence="2" type="ORF">BD310DRAFT_549347</name>
</gene>
<dbReference type="Proteomes" id="UP000292082">
    <property type="component" value="Unassembled WGS sequence"/>
</dbReference>
<evidence type="ECO:0000313" key="3">
    <source>
        <dbReference type="Proteomes" id="UP000292082"/>
    </source>
</evidence>
<feature type="compositionally biased region" description="Polar residues" evidence="1">
    <location>
        <begin position="113"/>
        <end position="122"/>
    </location>
</feature>
<reference evidence="2 3" key="1">
    <citation type="submission" date="2019-01" db="EMBL/GenBank/DDBJ databases">
        <title>Draft genome sequences of three monokaryotic isolates of the white-rot basidiomycete fungus Dichomitus squalens.</title>
        <authorList>
            <consortium name="DOE Joint Genome Institute"/>
            <person name="Lopez S.C."/>
            <person name="Andreopoulos B."/>
            <person name="Pangilinan J."/>
            <person name="Lipzen A."/>
            <person name="Riley R."/>
            <person name="Ahrendt S."/>
            <person name="Ng V."/>
            <person name="Barry K."/>
            <person name="Daum C."/>
            <person name="Grigoriev I.V."/>
            <person name="Hilden K.S."/>
            <person name="Makela M.R."/>
            <person name="de Vries R.P."/>
        </authorList>
    </citation>
    <scope>NUCLEOTIDE SEQUENCE [LARGE SCALE GENOMIC DNA]</scope>
    <source>
        <strain evidence="2 3">CBS 464.89</strain>
    </source>
</reference>
<feature type="region of interest" description="Disordered" evidence="1">
    <location>
        <begin position="113"/>
        <end position="143"/>
    </location>
</feature>
<sequence length="260" mass="28509">MQGSSLGLREWRWRGALCRRMKVCCKSWILIVVTYHSFDAPLRRVGLVRYLSQVHVDFLAPVGTSSRQRILHTPAHDRARSTTLSPRPCPAYTARVSLARLSWGIGRTSLCASTATTGSRTSPVRRREGSEELQNPRGSGPVFHTDLSPQDALKFPSLTGTYADAHLSGEHPGLSRPCTSVERIFPRAISSAWGVHSTLRSSQVHNLSVLTVEELPFWQRRAASAAPTTPMLLISDPGPGCSAAWMPGIRHPSVSRSGTH</sequence>
<protein>
    <submittedName>
        <fullName evidence="2">Uncharacterized protein</fullName>
    </submittedName>
</protein>
<accession>A0A4Q9PSW7</accession>
<evidence type="ECO:0000256" key="1">
    <source>
        <dbReference type="SAM" id="MobiDB-lite"/>
    </source>
</evidence>